<feature type="transmembrane region" description="Helical" evidence="9">
    <location>
        <begin position="423"/>
        <end position="441"/>
    </location>
</feature>
<feature type="transmembrane region" description="Helical" evidence="9">
    <location>
        <begin position="453"/>
        <end position="472"/>
    </location>
</feature>
<dbReference type="InterPro" id="IPR013057">
    <property type="entry name" value="AA_transpt_TM"/>
</dbReference>
<comment type="subcellular location">
    <subcellularLocation>
        <location evidence="1">Membrane</location>
        <topology evidence="1">Multi-pass membrane protein</topology>
    </subcellularLocation>
</comment>
<dbReference type="PANTHER" id="PTHR22950">
    <property type="entry name" value="AMINO ACID TRANSPORTER"/>
    <property type="match status" value="1"/>
</dbReference>
<evidence type="ECO:0000256" key="1">
    <source>
        <dbReference type="ARBA" id="ARBA00004141"/>
    </source>
</evidence>
<feature type="compositionally biased region" description="Basic residues" evidence="8">
    <location>
        <begin position="104"/>
        <end position="114"/>
    </location>
</feature>
<reference evidence="11" key="1">
    <citation type="submission" date="2021-01" db="EMBL/GenBank/DDBJ databases">
        <authorList>
            <person name="Corre E."/>
            <person name="Pelletier E."/>
            <person name="Niang G."/>
            <person name="Scheremetjew M."/>
            <person name="Finn R."/>
            <person name="Kale V."/>
            <person name="Holt S."/>
            <person name="Cochrane G."/>
            <person name="Meng A."/>
            <person name="Brown T."/>
            <person name="Cohen L."/>
        </authorList>
    </citation>
    <scope>NUCLEOTIDE SEQUENCE</scope>
    <source>
        <strain evidence="11">CCAC1681</strain>
    </source>
</reference>
<evidence type="ECO:0000256" key="7">
    <source>
        <dbReference type="ARBA" id="ARBA00049662"/>
    </source>
</evidence>
<gene>
    <name evidence="11" type="ORF">MSP1401_LOCUS11606</name>
</gene>
<feature type="transmembrane region" description="Helical" evidence="9">
    <location>
        <begin position="379"/>
        <end position="402"/>
    </location>
</feature>
<dbReference type="PANTHER" id="PTHR22950:SF692">
    <property type="entry name" value="TRANSMEMBRANE AMINO ACID TRANSPORTER FAMILY PROTEIN"/>
    <property type="match status" value="1"/>
</dbReference>
<evidence type="ECO:0000256" key="5">
    <source>
        <dbReference type="ARBA" id="ARBA00022989"/>
    </source>
</evidence>
<feature type="transmembrane region" description="Helical" evidence="9">
    <location>
        <begin position="275"/>
        <end position="295"/>
    </location>
</feature>
<organism evidence="11">
    <name type="scientific">Micromonas pusilla</name>
    <name type="common">Picoplanktonic green alga</name>
    <name type="synonym">Chromulina pusilla</name>
    <dbReference type="NCBI Taxonomy" id="38833"/>
    <lineage>
        <taxon>Eukaryota</taxon>
        <taxon>Viridiplantae</taxon>
        <taxon>Chlorophyta</taxon>
        <taxon>Mamiellophyceae</taxon>
        <taxon>Mamiellales</taxon>
        <taxon>Mamiellaceae</taxon>
        <taxon>Micromonas</taxon>
    </lineage>
</organism>
<comment type="similarity">
    <text evidence="7">Belongs to the amino acid/polyamine transporter 2 family. Amino acid/auxin permease (AAAP) (TC 2.A.18.5) subfamily.</text>
</comment>
<keyword evidence="5 9" id="KW-1133">Transmembrane helix</keyword>
<feature type="domain" description="Amino acid transporter transmembrane" evidence="10">
    <location>
        <begin position="187"/>
        <end position="594"/>
    </location>
</feature>
<dbReference type="Pfam" id="PF01490">
    <property type="entry name" value="Aa_trans"/>
    <property type="match status" value="1"/>
</dbReference>
<proteinExistence type="inferred from homology"/>
<evidence type="ECO:0000256" key="8">
    <source>
        <dbReference type="SAM" id="MobiDB-lite"/>
    </source>
</evidence>
<evidence type="ECO:0000256" key="2">
    <source>
        <dbReference type="ARBA" id="ARBA00022448"/>
    </source>
</evidence>
<evidence type="ECO:0000256" key="6">
    <source>
        <dbReference type="ARBA" id="ARBA00023136"/>
    </source>
</evidence>
<feature type="transmembrane region" description="Helical" evidence="9">
    <location>
        <begin position="536"/>
        <end position="558"/>
    </location>
</feature>
<feature type="region of interest" description="Disordered" evidence="8">
    <location>
        <begin position="83"/>
        <end position="115"/>
    </location>
</feature>
<dbReference type="AlphaFoldDB" id="A0A7S0DCC9"/>
<feature type="transmembrane region" description="Helical" evidence="9">
    <location>
        <begin position="339"/>
        <end position="359"/>
    </location>
</feature>
<keyword evidence="4" id="KW-0029">Amino-acid transport</keyword>
<evidence type="ECO:0000313" key="11">
    <source>
        <dbReference type="EMBL" id="CAD8450333.1"/>
    </source>
</evidence>
<keyword evidence="3 9" id="KW-0812">Transmembrane</keyword>
<dbReference type="GO" id="GO:0015179">
    <property type="term" value="F:L-amino acid transmembrane transporter activity"/>
    <property type="evidence" value="ECO:0007669"/>
    <property type="project" value="TreeGrafter"/>
</dbReference>
<protein>
    <recommendedName>
        <fullName evidence="10">Amino acid transporter transmembrane domain-containing protein</fullName>
    </recommendedName>
</protein>
<sequence>MWATSGVSAGVSAFPRAARGLHETASTSQVCVCSLNAAREASRGGARRAASSHEISGGRFANANRRDGSRGWSLPRGGALVTRAASGDERERGPRSVPPGVARRQTRAASRRQRAIPEPAKLVKIADASPSASKNDLRDVLDKNASEAYLGNIVDAPSGSSTKNANANAFVSDADVCEQTVSRPVGTSSTAQAMANSVNILLGVGLLSVPYALKQGGWCGLGVLFLLGCVTNYTGKALIRCQARGSLLDSETNKRRPLTCYEDIGEAAFGETGRAFITFVLYTELVGTCALFFILEGDHLSLLFDGKQYLTHTSQWWQCASATVMIPTLWLTDLSALSYVGALGALASVSLVGVVAFQLASVEGFPLESYPPGFESTALLHLTTLPVSFGLLAFVFAGHAVFPAIYQSMAKPEEYEPMLDRTYVIVGLTCAVIGAAGYAMYGDAVKDEVTLNLPAASMASTAALALITVNPLSKFALTMDPVARGLESALGVRTNDDVSDDVGGDEKNGARALLKARVLRTGLGLGALLAAAKVPFFAVVMSLIGSFLTLTVSVIFPAACHLKVFEDELTDSEIVVDWAIMFVGGFCVVAGSASAVADLLAK</sequence>
<evidence type="ECO:0000256" key="3">
    <source>
        <dbReference type="ARBA" id="ARBA00022692"/>
    </source>
</evidence>
<accession>A0A7S0DCC9</accession>
<feature type="transmembrane region" description="Helical" evidence="9">
    <location>
        <begin position="578"/>
        <end position="601"/>
    </location>
</feature>
<evidence type="ECO:0000259" key="10">
    <source>
        <dbReference type="Pfam" id="PF01490"/>
    </source>
</evidence>
<dbReference type="EMBL" id="HBEN01013945">
    <property type="protein sequence ID" value="CAD8450333.1"/>
    <property type="molecule type" value="Transcribed_RNA"/>
</dbReference>
<evidence type="ECO:0000256" key="4">
    <source>
        <dbReference type="ARBA" id="ARBA00022970"/>
    </source>
</evidence>
<evidence type="ECO:0000256" key="9">
    <source>
        <dbReference type="SAM" id="Phobius"/>
    </source>
</evidence>
<keyword evidence="6 9" id="KW-0472">Membrane</keyword>
<name>A0A7S0DCC9_MICPS</name>
<dbReference type="GO" id="GO:0005774">
    <property type="term" value="C:vacuolar membrane"/>
    <property type="evidence" value="ECO:0007669"/>
    <property type="project" value="TreeGrafter"/>
</dbReference>
<keyword evidence="2" id="KW-0813">Transport</keyword>
<feature type="region of interest" description="Disordered" evidence="8">
    <location>
        <begin position="59"/>
        <end position="78"/>
    </location>
</feature>
<feature type="transmembrane region" description="Helical" evidence="9">
    <location>
        <begin position="315"/>
        <end position="332"/>
    </location>
</feature>